<dbReference type="AlphaFoldDB" id="A0A3P7LS23"/>
<accession>A0A3P7LS23</accession>
<proteinExistence type="predicted"/>
<evidence type="ECO:0000313" key="1">
    <source>
        <dbReference type="EMBL" id="VDN12808.1"/>
    </source>
</evidence>
<dbReference type="OrthoDB" id="6276618at2759"/>
<dbReference type="Proteomes" id="UP000281553">
    <property type="component" value="Unassembled WGS sequence"/>
</dbReference>
<keyword evidence="2" id="KW-1185">Reference proteome</keyword>
<reference evidence="1 2" key="1">
    <citation type="submission" date="2018-11" db="EMBL/GenBank/DDBJ databases">
        <authorList>
            <consortium name="Pathogen Informatics"/>
        </authorList>
    </citation>
    <scope>NUCLEOTIDE SEQUENCE [LARGE SCALE GENOMIC DNA]</scope>
</reference>
<sequence length="104" mass="11970">MGSLSKFLVRLNTPIERPYATAFVVDRVVAVVIQYLHRAATIFATDEDIKEGQLVVLFLLHGDLDVREYVVEMFLKREHLIPFDDKEGVIHIPCSEYRPVVLED</sequence>
<gene>
    <name evidence="1" type="ORF">DILT_LOCUS8639</name>
</gene>
<protein>
    <submittedName>
        <fullName evidence="1">Uncharacterized protein</fullName>
    </submittedName>
</protein>
<name>A0A3P7LS23_DIBLA</name>
<evidence type="ECO:0000313" key="2">
    <source>
        <dbReference type="Proteomes" id="UP000281553"/>
    </source>
</evidence>
<organism evidence="1 2">
    <name type="scientific">Dibothriocephalus latus</name>
    <name type="common">Fish tapeworm</name>
    <name type="synonym">Diphyllobothrium latum</name>
    <dbReference type="NCBI Taxonomy" id="60516"/>
    <lineage>
        <taxon>Eukaryota</taxon>
        <taxon>Metazoa</taxon>
        <taxon>Spiralia</taxon>
        <taxon>Lophotrochozoa</taxon>
        <taxon>Platyhelminthes</taxon>
        <taxon>Cestoda</taxon>
        <taxon>Eucestoda</taxon>
        <taxon>Diphyllobothriidea</taxon>
        <taxon>Diphyllobothriidae</taxon>
        <taxon>Dibothriocephalus</taxon>
    </lineage>
</organism>
<dbReference type="EMBL" id="UYRU01054802">
    <property type="protein sequence ID" value="VDN12808.1"/>
    <property type="molecule type" value="Genomic_DNA"/>
</dbReference>